<reference evidence="3" key="1">
    <citation type="submission" date="2019-05" db="EMBL/GenBank/DDBJ databases">
        <title>Complete genome sequencing of Dialister sp. strain 5BBH33.</title>
        <authorList>
            <person name="Sakamoto M."/>
            <person name="Murakami T."/>
            <person name="Mori H."/>
        </authorList>
    </citation>
    <scope>NUCLEOTIDE SEQUENCE [LARGE SCALE GENOMIC DNA]</scope>
    <source>
        <strain evidence="3">5BBH33</strain>
    </source>
</reference>
<gene>
    <name evidence="2" type="ORF">Dia5BBH33_11240</name>
</gene>
<dbReference type="AlphaFoldDB" id="A0A8D4UUF5"/>
<feature type="transmembrane region" description="Helical" evidence="1">
    <location>
        <begin position="7"/>
        <end position="38"/>
    </location>
</feature>
<feature type="transmembrane region" description="Helical" evidence="1">
    <location>
        <begin position="155"/>
        <end position="175"/>
    </location>
</feature>
<dbReference type="EMBL" id="AP019697">
    <property type="protein sequence ID" value="BBK25189.1"/>
    <property type="molecule type" value="Genomic_DNA"/>
</dbReference>
<keyword evidence="1" id="KW-1133">Transmembrane helix</keyword>
<name>A0A8D4UUF5_9FIRM</name>
<feature type="transmembrane region" description="Helical" evidence="1">
    <location>
        <begin position="187"/>
        <end position="207"/>
    </location>
</feature>
<organism evidence="2 3">
    <name type="scientific">Dialister hominis</name>
    <dbReference type="NCBI Taxonomy" id="2582419"/>
    <lineage>
        <taxon>Bacteria</taxon>
        <taxon>Bacillati</taxon>
        <taxon>Bacillota</taxon>
        <taxon>Negativicutes</taxon>
        <taxon>Veillonellales</taxon>
        <taxon>Veillonellaceae</taxon>
        <taxon>Dialister</taxon>
    </lineage>
</organism>
<keyword evidence="1" id="KW-0812">Transmembrane</keyword>
<keyword evidence="1" id="KW-0472">Membrane</keyword>
<accession>A0A8D4UUF5</accession>
<feature type="transmembrane region" description="Helical" evidence="1">
    <location>
        <begin position="130"/>
        <end position="148"/>
    </location>
</feature>
<evidence type="ECO:0000256" key="1">
    <source>
        <dbReference type="SAM" id="Phobius"/>
    </source>
</evidence>
<dbReference type="OrthoDB" id="1631889at2"/>
<protein>
    <submittedName>
        <fullName evidence="2">Uncharacterized protein</fullName>
    </submittedName>
</protein>
<evidence type="ECO:0000313" key="2">
    <source>
        <dbReference type="EMBL" id="BBK25189.1"/>
    </source>
</evidence>
<feature type="transmembrane region" description="Helical" evidence="1">
    <location>
        <begin position="275"/>
        <end position="293"/>
    </location>
</feature>
<evidence type="ECO:0000313" key="3">
    <source>
        <dbReference type="Proteomes" id="UP000320585"/>
    </source>
</evidence>
<feature type="transmembrane region" description="Helical" evidence="1">
    <location>
        <begin position="44"/>
        <end position="61"/>
    </location>
</feature>
<keyword evidence="3" id="KW-1185">Reference proteome</keyword>
<feature type="transmembrane region" description="Helical" evidence="1">
    <location>
        <begin position="81"/>
        <end position="107"/>
    </location>
</feature>
<dbReference type="Proteomes" id="UP000320585">
    <property type="component" value="Chromosome"/>
</dbReference>
<sequence>MNFVDAIVAFLNIGLFSSLISRFTGANTAILVFCSLLYLGCEPLETIGIMLTYLVFLRLTIYTQNQKLNFKKLKVFRGFRVFFPILLIVISLFLYPFAALAIFLFLFMTEILAKMKEEVPDDRQMTTSQLIPYIAIGSVLITVSMICVKFIPAAYYYIFGGAAGLLLCFFFWWLGQDRDRLSSIWDKVIILSFILLGLFGFDIADWLDDMRRNINPTPIAYNLPFIFLPVLYVGFLMANILFGIFSLSGMVIVFFGALGLRLFGYYEVSRKGKANLLSIGITVLALFLLFLTAPEPTGVSKLVDAFLPTNYYHFQGILNMF</sequence>
<proteinExistence type="predicted"/>
<feature type="transmembrane region" description="Helical" evidence="1">
    <location>
        <begin position="219"/>
        <end position="238"/>
    </location>
</feature>
<dbReference type="KEGG" id="dho:Dia5BBH33_11240"/>
<feature type="transmembrane region" description="Helical" evidence="1">
    <location>
        <begin position="244"/>
        <end position="263"/>
    </location>
</feature>